<gene>
    <name evidence="1" type="ORF">GCM10009001_06040</name>
</gene>
<protein>
    <recommendedName>
        <fullName evidence="3">DinB family protein</fullName>
    </recommendedName>
</protein>
<sequence length="87" mass="9947">MNHLTKGLYGENAHVSTLTIFDELGIEQAGEVVLNQHSIWQILNHMIYWQEYILCLLKGEETVPPKHASETWPAVVKPPAKRIGIWL</sequence>
<proteinExistence type="predicted"/>
<reference evidence="1 2" key="1">
    <citation type="journal article" date="2019" name="Int. J. Syst. Evol. Microbiol.">
        <title>The Global Catalogue of Microorganisms (GCM) 10K type strain sequencing project: providing services to taxonomists for standard genome sequencing and annotation.</title>
        <authorList>
            <consortium name="The Broad Institute Genomics Platform"/>
            <consortium name="The Broad Institute Genome Sequencing Center for Infectious Disease"/>
            <person name="Wu L."/>
            <person name="Ma J."/>
        </authorList>
    </citation>
    <scope>NUCLEOTIDE SEQUENCE [LARGE SCALE GENOMIC DNA]</scope>
    <source>
        <strain evidence="1 2">JCM 15395</strain>
    </source>
</reference>
<name>A0ABN1FKH7_9BACI</name>
<accession>A0ABN1FKH7</accession>
<dbReference type="EMBL" id="BAAADS010000003">
    <property type="protein sequence ID" value="GAA0592755.1"/>
    <property type="molecule type" value="Genomic_DNA"/>
</dbReference>
<organism evidence="1 2">
    <name type="scientific">Virgibacillus siamensis</name>
    <dbReference type="NCBI Taxonomy" id="480071"/>
    <lineage>
        <taxon>Bacteria</taxon>
        <taxon>Bacillati</taxon>
        <taxon>Bacillota</taxon>
        <taxon>Bacilli</taxon>
        <taxon>Bacillales</taxon>
        <taxon>Bacillaceae</taxon>
        <taxon>Virgibacillus</taxon>
    </lineage>
</organism>
<keyword evidence="2" id="KW-1185">Reference proteome</keyword>
<evidence type="ECO:0000313" key="2">
    <source>
        <dbReference type="Proteomes" id="UP001500866"/>
    </source>
</evidence>
<dbReference type="Proteomes" id="UP001500866">
    <property type="component" value="Unassembled WGS sequence"/>
</dbReference>
<evidence type="ECO:0008006" key="3">
    <source>
        <dbReference type="Google" id="ProtNLM"/>
    </source>
</evidence>
<dbReference type="RefSeq" id="WP_343810194.1">
    <property type="nucleotide sequence ID" value="NZ_BAAADS010000003.1"/>
</dbReference>
<evidence type="ECO:0000313" key="1">
    <source>
        <dbReference type="EMBL" id="GAA0592755.1"/>
    </source>
</evidence>
<comment type="caution">
    <text evidence="1">The sequence shown here is derived from an EMBL/GenBank/DDBJ whole genome shotgun (WGS) entry which is preliminary data.</text>
</comment>